<accession>A0ABQ4T5E6</accession>
<reference evidence="2" key="1">
    <citation type="journal article" date="2021" name="Front. Microbiol.">
        <title>Comprehensive Comparative Genomics and Phenotyping of Methylobacterium Species.</title>
        <authorList>
            <person name="Alessa O."/>
            <person name="Ogura Y."/>
            <person name="Fujitani Y."/>
            <person name="Takami H."/>
            <person name="Hayashi T."/>
            <person name="Sahin N."/>
            <person name="Tani A."/>
        </authorList>
    </citation>
    <scope>NUCLEOTIDE SEQUENCE</scope>
    <source>
        <strain evidence="2">NBRC 15689</strain>
    </source>
</reference>
<sequence>MRSSLPRTARLLLGAGLLSLLAACNAGKSVPTANASLEGYTPDPALKTAPKSNLVARVQNACTIVQGRQQKVEPAALAAPCGCYAKQTVRAMTPAEIAAYRSTGYFNDTATAKAYEALDACKLPRPV</sequence>
<dbReference type="PROSITE" id="PS51257">
    <property type="entry name" value="PROKAR_LIPOPROTEIN"/>
    <property type="match status" value="1"/>
</dbReference>
<proteinExistence type="predicted"/>
<evidence type="ECO:0000313" key="2">
    <source>
        <dbReference type="EMBL" id="GJE26880.1"/>
    </source>
</evidence>
<feature type="chain" id="PRO_5047479499" description="Lipoprotein" evidence="1">
    <location>
        <begin position="23"/>
        <end position="127"/>
    </location>
</feature>
<keyword evidence="3" id="KW-1185">Reference proteome</keyword>
<evidence type="ECO:0000256" key="1">
    <source>
        <dbReference type="SAM" id="SignalP"/>
    </source>
</evidence>
<comment type="caution">
    <text evidence="2">The sequence shown here is derived from an EMBL/GenBank/DDBJ whole genome shotgun (WGS) entry which is preliminary data.</text>
</comment>
<dbReference type="RefSeq" id="WP_238310740.1">
    <property type="nucleotide sequence ID" value="NZ_BPQV01000004.1"/>
</dbReference>
<keyword evidence="1" id="KW-0732">Signal</keyword>
<feature type="signal peptide" evidence="1">
    <location>
        <begin position="1"/>
        <end position="22"/>
    </location>
</feature>
<evidence type="ECO:0000313" key="3">
    <source>
        <dbReference type="Proteomes" id="UP001055156"/>
    </source>
</evidence>
<protein>
    <recommendedName>
        <fullName evidence="4">Lipoprotein</fullName>
    </recommendedName>
</protein>
<evidence type="ECO:0008006" key="4">
    <source>
        <dbReference type="Google" id="ProtNLM"/>
    </source>
</evidence>
<dbReference type="Proteomes" id="UP001055156">
    <property type="component" value="Unassembled WGS sequence"/>
</dbReference>
<gene>
    <name evidence="2" type="ORF">LKMONMHP_1734</name>
</gene>
<name>A0ABQ4T5E6_METOR</name>
<dbReference type="EMBL" id="BPQV01000004">
    <property type="protein sequence ID" value="GJE26880.1"/>
    <property type="molecule type" value="Genomic_DNA"/>
</dbReference>
<reference evidence="2" key="2">
    <citation type="submission" date="2021-08" db="EMBL/GenBank/DDBJ databases">
        <authorList>
            <person name="Tani A."/>
            <person name="Ola A."/>
            <person name="Ogura Y."/>
            <person name="Katsura K."/>
            <person name="Hayashi T."/>
        </authorList>
    </citation>
    <scope>NUCLEOTIDE SEQUENCE</scope>
    <source>
        <strain evidence="2">NBRC 15689</strain>
    </source>
</reference>
<organism evidence="2 3">
    <name type="scientific">Methylobacterium organophilum</name>
    <dbReference type="NCBI Taxonomy" id="410"/>
    <lineage>
        <taxon>Bacteria</taxon>
        <taxon>Pseudomonadati</taxon>
        <taxon>Pseudomonadota</taxon>
        <taxon>Alphaproteobacteria</taxon>
        <taxon>Hyphomicrobiales</taxon>
        <taxon>Methylobacteriaceae</taxon>
        <taxon>Methylobacterium</taxon>
    </lineage>
</organism>